<keyword evidence="4" id="KW-1185">Reference proteome</keyword>
<dbReference type="CDD" id="cd03784">
    <property type="entry name" value="GT1_Gtf-like"/>
    <property type="match status" value="1"/>
</dbReference>
<feature type="region of interest" description="Disordered" evidence="2">
    <location>
        <begin position="191"/>
        <end position="259"/>
    </location>
</feature>
<dbReference type="Pfam" id="PF00201">
    <property type="entry name" value="UDPGT"/>
    <property type="match status" value="1"/>
</dbReference>
<dbReference type="GO" id="GO:0008194">
    <property type="term" value="F:UDP-glycosyltransferase activity"/>
    <property type="evidence" value="ECO:0007669"/>
    <property type="project" value="InterPro"/>
</dbReference>
<comment type="caution">
    <text evidence="3">The sequence shown here is derived from an EMBL/GenBank/DDBJ whole genome shotgun (WGS) entry which is preliminary data.</text>
</comment>
<protein>
    <submittedName>
        <fullName evidence="3">Uncharacterized protein</fullName>
    </submittedName>
</protein>
<dbReference type="SUPFAM" id="SSF53756">
    <property type="entry name" value="UDP-Glycosyltransferase/glycogen phosphorylase"/>
    <property type="match status" value="1"/>
</dbReference>
<feature type="compositionally biased region" description="Polar residues" evidence="2">
    <location>
        <begin position="241"/>
        <end position="259"/>
    </location>
</feature>
<keyword evidence="1" id="KW-0808">Transferase</keyword>
<evidence type="ECO:0000313" key="3">
    <source>
        <dbReference type="EMBL" id="KAJ9545868.1"/>
    </source>
</evidence>
<name>A0AA38SVW8_9ASTR</name>
<accession>A0AA38SVW8</accession>
<gene>
    <name evidence="3" type="ORF">OSB04_025575</name>
</gene>
<dbReference type="Proteomes" id="UP001172457">
    <property type="component" value="Chromosome 6"/>
</dbReference>
<organism evidence="3 4">
    <name type="scientific">Centaurea solstitialis</name>
    <name type="common">yellow star-thistle</name>
    <dbReference type="NCBI Taxonomy" id="347529"/>
    <lineage>
        <taxon>Eukaryota</taxon>
        <taxon>Viridiplantae</taxon>
        <taxon>Streptophyta</taxon>
        <taxon>Embryophyta</taxon>
        <taxon>Tracheophyta</taxon>
        <taxon>Spermatophyta</taxon>
        <taxon>Magnoliopsida</taxon>
        <taxon>eudicotyledons</taxon>
        <taxon>Gunneridae</taxon>
        <taxon>Pentapetalae</taxon>
        <taxon>asterids</taxon>
        <taxon>campanulids</taxon>
        <taxon>Asterales</taxon>
        <taxon>Asteraceae</taxon>
        <taxon>Carduoideae</taxon>
        <taxon>Cardueae</taxon>
        <taxon>Centaureinae</taxon>
        <taxon>Centaurea</taxon>
    </lineage>
</organism>
<dbReference type="AlphaFoldDB" id="A0AA38SVW8"/>
<dbReference type="PANTHER" id="PTHR48045">
    <property type="entry name" value="UDP-GLYCOSYLTRANSFERASE 72B1"/>
    <property type="match status" value="1"/>
</dbReference>
<evidence type="ECO:0000256" key="1">
    <source>
        <dbReference type="ARBA" id="ARBA00022679"/>
    </source>
</evidence>
<reference evidence="3" key="1">
    <citation type="submission" date="2023-03" db="EMBL/GenBank/DDBJ databases">
        <title>Chromosome-scale reference genome and RAD-based genetic map of yellow starthistle (Centaurea solstitialis) reveal putative structural variation and QTLs associated with invader traits.</title>
        <authorList>
            <person name="Reatini B."/>
            <person name="Cang F.A."/>
            <person name="Jiang Q."/>
            <person name="Mckibben M.T.W."/>
            <person name="Barker M.S."/>
            <person name="Rieseberg L.H."/>
            <person name="Dlugosch K.M."/>
        </authorList>
    </citation>
    <scope>NUCLEOTIDE SEQUENCE</scope>
    <source>
        <strain evidence="3">CAN-66</strain>
        <tissue evidence="3">Leaf</tissue>
    </source>
</reference>
<evidence type="ECO:0000313" key="4">
    <source>
        <dbReference type="Proteomes" id="UP001172457"/>
    </source>
</evidence>
<dbReference type="Gene3D" id="3.40.50.2000">
    <property type="entry name" value="Glycogen Phosphorylase B"/>
    <property type="match status" value="1"/>
</dbReference>
<dbReference type="InterPro" id="IPR002213">
    <property type="entry name" value="UDP_glucos_trans"/>
</dbReference>
<evidence type="ECO:0000256" key="2">
    <source>
        <dbReference type="SAM" id="MobiDB-lite"/>
    </source>
</evidence>
<feature type="compositionally biased region" description="Basic residues" evidence="2">
    <location>
        <begin position="213"/>
        <end position="238"/>
    </location>
</feature>
<sequence>MGGPESTLGKSGLGHAFELKDPALDDLLPEGVDQRQGFGGEELGNTREILRHGSVGGFMCHCGWNSVLEAMHAGVVLVTWLLYAEQKMNRVHLVEGIKVALRLKMSEDGFVTAEELAERLKELMEKESGKKIRDHVSDMSKFAKAAVGDGGSSRVSLAEFVDSLKSVQNLHCETEIRVQSQVLVETQNPDNFIKRKKSTNSTLRTPQVGDSKRHAKKEKHQRNNQKEKPHSKKQKKERKTNASSWESTVCQLQKASQSV</sequence>
<proteinExistence type="predicted"/>
<dbReference type="PANTHER" id="PTHR48045:SF34">
    <property type="entry name" value="ISOFLAVONE 7-O-GLUCOSYLTRANSFERASE 1-LIKE"/>
    <property type="match status" value="1"/>
</dbReference>
<dbReference type="EMBL" id="JARYMX010000006">
    <property type="protein sequence ID" value="KAJ9545868.1"/>
    <property type="molecule type" value="Genomic_DNA"/>
</dbReference>